<accession>A0A4Y2VF61</accession>
<keyword evidence="4" id="KW-1185">Reference proteome</keyword>
<feature type="compositionally biased region" description="Basic and acidic residues" evidence="1">
    <location>
        <begin position="69"/>
        <end position="99"/>
    </location>
</feature>
<evidence type="ECO:0000259" key="2">
    <source>
        <dbReference type="Pfam" id="PF07727"/>
    </source>
</evidence>
<feature type="domain" description="Reverse transcriptase Ty1/copia-type" evidence="2">
    <location>
        <begin position="3"/>
        <end position="59"/>
    </location>
</feature>
<proteinExistence type="predicted"/>
<dbReference type="Pfam" id="PF07727">
    <property type="entry name" value="RVT_2"/>
    <property type="match status" value="1"/>
</dbReference>
<dbReference type="OrthoDB" id="413361at2759"/>
<evidence type="ECO:0000313" key="3">
    <source>
        <dbReference type="EMBL" id="GBO22964.1"/>
    </source>
</evidence>
<dbReference type="EMBL" id="BGPR01046017">
    <property type="protein sequence ID" value="GBO22964.1"/>
    <property type="molecule type" value="Genomic_DNA"/>
</dbReference>
<feature type="region of interest" description="Disordered" evidence="1">
    <location>
        <begin position="69"/>
        <end position="111"/>
    </location>
</feature>
<evidence type="ECO:0000256" key="1">
    <source>
        <dbReference type="SAM" id="MobiDB-lite"/>
    </source>
</evidence>
<dbReference type="Proteomes" id="UP000499080">
    <property type="component" value="Unassembled WGS sequence"/>
</dbReference>
<dbReference type="InterPro" id="IPR013103">
    <property type="entry name" value="RVT_2"/>
</dbReference>
<organism evidence="3 4">
    <name type="scientific">Araneus ventricosus</name>
    <name type="common">Orbweaver spider</name>
    <name type="synonym">Epeira ventricosa</name>
    <dbReference type="NCBI Taxonomy" id="182803"/>
    <lineage>
        <taxon>Eukaryota</taxon>
        <taxon>Metazoa</taxon>
        <taxon>Ecdysozoa</taxon>
        <taxon>Arthropoda</taxon>
        <taxon>Chelicerata</taxon>
        <taxon>Arachnida</taxon>
        <taxon>Araneae</taxon>
        <taxon>Araneomorphae</taxon>
        <taxon>Entelegynae</taxon>
        <taxon>Araneoidea</taxon>
        <taxon>Araneidae</taxon>
        <taxon>Araneus</taxon>
    </lineage>
</organism>
<protein>
    <recommendedName>
        <fullName evidence="2">Reverse transcriptase Ty1/copia-type domain-containing protein</fullName>
    </recommendedName>
</protein>
<dbReference type="AlphaFoldDB" id="A0A4Y2VF61"/>
<reference evidence="3 4" key="1">
    <citation type="journal article" date="2019" name="Sci. Rep.">
        <title>Orb-weaving spider Araneus ventricosus genome elucidates the spidroin gene catalogue.</title>
        <authorList>
            <person name="Kono N."/>
            <person name="Nakamura H."/>
            <person name="Ohtoshi R."/>
            <person name="Moran D.A.P."/>
            <person name="Shinohara A."/>
            <person name="Yoshida Y."/>
            <person name="Fujiwara M."/>
            <person name="Mori M."/>
            <person name="Tomita M."/>
            <person name="Arakawa K."/>
        </authorList>
    </citation>
    <scope>NUCLEOTIDE SEQUENCE [LARGE SCALE GENOMIC DNA]</scope>
</reference>
<comment type="caution">
    <text evidence="3">The sequence shown here is derived from an EMBL/GenBank/DDBJ whole genome shotgun (WGS) entry which is preliminary data.</text>
</comment>
<sequence>MPSLRLVFVLILQENLHFYIMDVKIAFLNGDLDEVVYMSPSQGYDDGAGKVCKLNKSLHAEIKKYMEKRQEEMKDRMEKGQEEMKKGQEEMKKGQEEMKNQIQSHVKSRRN</sequence>
<evidence type="ECO:0000313" key="4">
    <source>
        <dbReference type="Proteomes" id="UP000499080"/>
    </source>
</evidence>
<gene>
    <name evidence="3" type="ORF">AVEN_167391_1</name>
</gene>
<name>A0A4Y2VF61_ARAVE</name>